<proteinExistence type="predicted"/>
<keyword evidence="2" id="KW-1185">Reference proteome</keyword>
<reference evidence="1" key="2">
    <citation type="submission" date="2022-01" db="EMBL/GenBank/DDBJ databases">
        <authorList>
            <person name="Yamashiro T."/>
            <person name="Shiraishi A."/>
            <person name="Satake H."/>
            <person name="Nakayama K."/>
        </authorList>
    </citation>
    <scope>NUCLEOTIDE SEQUENCE</scope>
</reference>
<dbReference type="Proteomes" id="UP001151760">
    <property type="component" value="Unassembled WGS sequence"/>
</dbReference>
<organism evidence="1 2">
    <name type="scientific">Tanacetum coccineum</name>
    <dbReference type="NCBI Taxonomy" id="301880"/>
    <lineage>
        <taxon>Eukaryota</taxon>
        <taxon>Viridiplantae</taxon>
        <taxon>Streptophyta</taxon>
        <taxon>Embryophyta</taxon>
        <taxon>Tracheophyta</taxon>
        <taxon>Spermatophyta</taxon>
        <taxon>Magnoliopsida</taxon>
        <taxon>eudicotyledons</taxon>
        <taxon>Gunneridae</taxon>
        <taxon>Pentapetalae</taxon>
        <taxon>asterids</taxon>
        <taxon>campanulids</taxon>
        <taxon>Asterales</taxon>
        <taxon>Asteraceae</taxon>
        <taxon>Asteroideae</taxon>
        <taxon>Anthemideae</taxon>
        <taxon>Anthemidinae</taxon>
        <taxon>Tanacetum</taxon>
    </lineage>
</organism>
<evidence type="ECO:0000313" key="2">
    <source>
        <dbReference type="Proteomes" id="UP001151760"/>
    </source>
</evidence>
<comment type="caution">
    <text evidence="1">The sequence shown here is derived from an EMBL/GenBank/DDBJ whole genome shotgun (WGS) entry which is preliminary data.</text>
</comment>
<reference evidence="1" key="1">
    <citation type="journal article" date="2022" name="Int. J. Mol. Sci.">
        <title>Draft Genome of Tanacetum Coccineum: Genomic Comparison of Closely Related Tanacetum-Family Plants.</title>
        <authorList>
            <person name="Yamashiro T."/>
            <person name="Shiraishi A."/>
            <person name="Nakayama K."/>
            <person name="Satake H."/>
        </authorList>
    </citation>
    <scope>NUCLEOTIDE SEQUENCE</scope>
</reference>
<sequence>MQISFSLYLISSDFDEAMCGCWNANVVVNSDLGGAARHHACSHAVFVAALSISAAQCCWNANVVIDLDLGRAAWHRACSHVVLDAALSIPAAACPSQIVSVIVVNSIVSAAMLSWWGVN</sequence>
<name>A0ABQ5FKT0_9ASTR</name>
<evidence type="ECO:0000313" key="1">
    <source>
        <dbReference type="EMBL" id="GJT63901.1"/>
    </source>
</evidence>
<gene>
    <name evidence="1" type="ORF">Tco_1015381</name>
</gene>
<dbReference type="EMBL" id="BQNB010017499">
    <property type="protein sequence ID" value="GJT63901.1"/>
    <property type="molecule type" value="Genomic_DNA"/>
</dbReference>
<accession>A0ABQ5FKT0</accession>
<protein>
    <submittedName>
        <fullName evidence="1">Uncharacterized protein</fullName>
    </submittedName>
</protein>